<dbReference type="InterPro" id="IPR002059">
    <property type="entry name" value="CSP_DNA-bd"/>
</dbReference>
<organism evidence="2 3">
    <name type="scientific">Eimeria praecox</name>
    <dbReference type="NCBI Taxonomy" id="51316"/>
    <lineage>
        <taxon>Eukaryota</taxon>
        <taxon>Sar</taxon>
        <taxon>Alveolata</taxon>
        <taxon>Apicomplexa</taxon>
        <taxon>Conoidasida</taxon>
        <taxon>Coccidia</taxon>
        <taxon>Eucoccidiorida</taxon>
        <taxon>Eimeriorina</taxon>
        <taxon>Eimeriidae</taxon>
        <taxon>Eimeria</taxon>
    </lineage>
</organism>
<reference evidence="2" key="2">
    <citation type="submission" date="2013-10" db="EMBL/GenBank/DDBJ databases">
        <authorList>
            <person name="Aslett M."/>
        </authorList>
    </citation>
    <scope>NUCLEOTIDE SEQUENCE [LARGE SCALE GENOMIC DNA]</scope>
    <source>
        <strain evidence="2">Houghton</strain>
    </source>
</reference>
<dbReference type="PROSITE" id="PS51857">
    <property type="entry name" value="CSD_2"/>
    <property type="match status" value="1"/>
</dbReference>
<accession>U6H6B5</accession>
<dbReference type="InterPro" id="IPR011129">
    <property type="entry name" value="CSD"/>
</dbReference>
<dbReference type="CDD" id="cd04458">
    <property type="entry name" value="CSP_CDS"/>
    <property type="match status" value="1"/>
</dbReference>
<feature type="domain" description="CSD" evidence="1">
    <location>
        <begin position="40"/>
        <end position="105"/>
    </location>
</feature>
<dbReference type="PROSITE" id="PS00352">
    <property type="entry name" value="CSD_1"/>
    <property type="match status" value="1"/>
</dbReference>
<protein>
    <submittedName>
        <fullName evidence="2">Glycine-rich protein 2, putative</fullName>
    </submittedName>
</protein>
<keyword evidence="3" id="KW-1185">Reference proteome</keyword>
<dbReference type="SMART" id="SM00357">
    <property type="entry name" value="CSP"/>
    <property type="match status" value="1"/>
</dbReference>
<dbReference type="PRINTS" id="PR00050">
    <property type="entry name" value="COLDSHOCK"/>
</dbReference>
<dbReference type="PANTHER" id="PTHR46565:SF20">
    <property type="entry name" value="COLD SHOCK DOMAIN-CONTAINING PROTEIN 4"/>
    <property type="match status" value="1"/>
</dbReference>
<dbReference type="InterPro" id="IPR012340">
    <property type="entry name" value="NA-bd_OB-fold"/>
</dbReference>
<dbReference type="VEuPathDB" id="ToxoDB:EPH_0000690"/>
<dbReference type="Proteomes" id="UP000018201">
    <property type="component" value="Unassembled WGS sequence"/>
</dbReference>
<evidence type="ECO:0000313" key="2">
    <source>
        <dbReference type="EMBL" id="CDI86259.1"/>
    </source>
</evidence>
<proteinExistence type="predicted"/>
<dbReference type="InterPro" id="IPR019844">
    <property type="entry name" value="CSD_CS"/>
</dbReference>
<evidence type="ECO:0000313" key="3">
    <source>
        <dbReference type="Proteomes" id="UP000018201"/>
    </source>
</evidence>
<dbReference type="Gene3D" id="2.40.50.140">
    <property type="entry name" value="Nucleic acid-binding proteins"/>
    <property type="match status" value="1"/>
</dbReference>
<reference evidence="2" key="1">
    <citation type="submission" date="2013-10" db="EMBL/GenBank/DDBJ databases">
        <title>Genomic analysis of the causative agents of coccidiosis in chickens.</title>
        <authorList>
            <person name="Reid A.J."/>
            <person name="Blake D."/>
            <person name="Billington K."/>
            <person name="Browne H."/>
            <person name="Dunn M."/>
            <person name="Hung S."/>
            <person name="Kawahara F."/>
            <person name="Miranda-Saavedra D."/>
            <person name="Mourier T."/>
            <person name="Nagra H."/>
            <person name="Otto T.D."/>
            <person name="Rawlings N."/>
            <person name="Sanchez A."/>
            <person name="Sanders M."/>
            <person name="Subramaniam C."/>
            <person name="Tay Y."/>
            <person name="Dear P."/>
            <person name="Doerig C."/>
            <person name="Gruber A."/>
            <person name="Parkinson J."/>
            <person name="Shirley M."/>
            <person name="Wan K.L."/>
            <person name="Berriman M."/>
            <person name="Tomley F."/>
            <person name="Pain A."/>
        </authorList>
    </citation>
    <scope>NUCLEOTIDE SEQUENCE [LARGE SCALE GENOMIC DNA]</scope>
    <source>
        <strain evidence="2">Houghton</strain>
    </source>
</reference>
<dbReference type="PANTHER" id="PTHR46565">
    <property type="entry name" value="COLD SHOCK DOMAIN PROTEIN 2"/>
    <property type="match status" value="1"/>
</dbReference>
<sequence length="251" mass="24988">MSRGKDACIRPLSAAAVVFSVAISSGKRTCGGCVTKMGDIQRGTCKWFDSKKGFGFITAEDGTDLFVHQTAIKAAGFRNLCEGEEVEFLVQSGDDGRKKAVNVTGPGGGPVKAAAGGADITEEGTMAEAMVEEAVAVMEVAATPVAMAAVGMATAAAEVMAEVGTAAVTAEVGAAGVIQVGTAVATAVETAVATVEAATAAPATEGVTGVVEEVMGTLAVAAGEADTAVVDMVAAATTTTYECRFWVVPPS</sequence>
<dbReference type="SUPFAM" id="SSF50249">
    <property type="entry name" value="Nucleic acid-binding proteins"/>
    <property type="match status" value="1"/>
</dbReference>
<dbReference type="AlphaFoldDB" id="U6H6B5"/>
<dbReference type="OrthoDB" id="422005at2759"/>
<dbReference type="Pfam" id="PF00313">
    <property type="entry name" value="CSD"/>
    <property type="match status" value="1"/>
</dbReference>
<dbReference type="GO" id="GO:0003676">
    <property type="term" value="F:nucleic acid binding"/>
    <property type="evidence" value="ECO:0007669"/>
    <property type="project" value="InterPro"/>
</dbReference>
<name>U6H6B5_9EIME</name>
<gene>
    <name evidence="2" type="ORF">EPH_0000690</name>
</gene>
<evidence type="ECO:0000259" key="1">
    <source>
        <dbReference type="PROSITE" id="PS51857"/>
    </source>
</evidence>
<dbReference type="EMBL" id="HG695046">
    <property type="protein sequence ID" value="CDI86259.1"/>
    <property type="molecule type" value="Genomic_DNA"/>
</dbReference>